<reference evidence="1" key="1">
    <citation type="submission" date="2021-06" db="EMBL/GenBank/DDBJ databases">
        <authorList>
            <person name="Kallberg Y."/>
            <person name="Tangrot J."/>
            <person name="Rosling A."/>
        </authorList>
    </citation>
    <scope>NUCLEOTIDE SEQUENCE</scope>
    <source>
        <strain evidence="1">CL551</strain>
    </source>
</reference>
<dbReference type="EMBL" id="CAJVPV010000417">
    <property type="protein sequence ID" value="CAG8455962.1"/>
    <property type="molecule type" value="Genomic_DNA"/>
</dbReference>
<dbReference type="Proteomes" id="UP000789342">
    <property type="component" value="Unassembled WGS sequence"/>
</dbReference>
<keyword evidence="2" id="KW-1185">Reference proteome</keyword>
<proteinExistence type="predicted"/>
<dbReference type="AlphaFoldDB" id="A0A9N8YZD7"/>
<name>A0A9N8YZD7_9GLOM</name>
<comment type="caution">
    <text evidence="1">The sequence shown here is derived from an EMBL/GenBank/DDBJ whole genome shotgun (WGS) entry which is preliminary data.</text>
</comment>
<organism evidence="1 2">
    <name type="scientific">Acaulospora morrowiae</name>
    <dbReference type="NCBI Taxonomy" id="94023"/>
    <lineage>
        <taxon>Eukaryota</taxon>
        <taxon>Fungi</taxon>
        <taxon>Fungi incertae sedis</taxon>
        <taxon>Mucoromycota</taxon>
        <taxon>Glomeromycotina</taxon>
        <taxon>Glomeromycetes</taxon>
        <taxon>Diversisporales</taxon>
        <taxon>Acaulosporaceae</taxon>
        <taxon>Acaulospora</taxon>
    </lineage>
</organism>
<sequence>MPYSVCIAQSKILNYPQLSIIVGGGANLGLDQCSNPASRFVIVAEGLPYPDIACRMGSSRMIAFHIVSRRSLPKIFLLLSFEHLAVINAFGTPPPPNKVKMHNVIHSLVDHLCSPHEHTFSGPVNFTRSRDTRYLHDGHLTENKLSIIKEIVWWRNRFVDFSGRSSNVG</sequence>
<gene>
    <name evidence="1" type="ORF">AMORRO_LOCUS1150</name>
</gene>
<protein>
    <submittedName>
        <fullName evidence="1">8710_t:CDS:1</fullName>
    </submittedName>
</protein>
<evidence type="ECO:0000313" key="2">
    <source>
        <dbReference type="Proteomes" id="UP000789342"/>
    </source>
</evidence>
<accession>A0A9N8YZD7</accession>
<evidence type="ECO:0000313" key="1">
    <source>
        <dbReference type="EMBL" id="CAG8455962.1"/>
    </source>
</evidence>